<feature type="transmembrane region" description="Helical" evidence="6">
    <location>
        <begin position="295"/>
        <end position="316"/>
    </location>
</feature>
<accession>A0A445D302</accession>
<dbReference type="CDD" id="cd13132">
    <property type="entry name" value="MATE_eukaryotic"/>
    <property type="match status" value="1"/>
</dbReference>
<feature type="transmembrane region" description="Helical" evidence="6">
    <location>
        <begin position="254"/>
        <end position="275"/>
    </location>
</feature>
<evidence type="ECO:0000256" key="4">
    <source>
        <dbReference type="ARBA" id="ARBA00022989"/>
    </source>
</evidence>
<keyword evidence="5 6" id="KW-0472">Membrane</keyword>
<name>A0A445D302_ARAHY</name>
<sequence>METKTEHDLLLADTEKQEPEGWTCGGISEVMKESKSLMELALPIALTSLIFYLRSIVSMLFLGHLGELQLAAGSLAIAFANITGYSVLSGLSLGMEPLCSQAFGAKNTNLLSLTLHRCIIFLLVSSIPISILWLNINTIFIFLHQLPEITQMAQTYLMFLLPDLVTNSFLHPIRIYLRAQGVTRPVTLASLFGMLAHLPFNFFFVKRLRFGLAGPLIRLAAPSCVSVCLEWWWYEIMIVLCGLLVDPTATVASMGVLIQTTALIYVFPSSLGFAVSTRVGNELGANRPARARLSAAISIFFAEILGFMAVIFATMMRHSWGKMFTNDEKILCLTAAALPIIGLCELGNCPQTVGCGVVRGTARPNVAANVNLGAFYLIGMPVAIGLGFWLDIGFCGLWLGLLSAQVCCAGLMLYVILTTNWKNQVQRAQLLTSAENMAMNPTV</sequence>
<dbReference type="GO" id="GO:0015297">
    <property type="term" value="F:antiporter activity"/>
    <property type="evidence" value="ECO:0007669"/>
    <property type="project" value="InterPro"/>
</dbReference>
<evidence type="ECO:0000256" key="1">
    <source>
        <dbReference type="ARBA" id="ARBA00004141"/>
    </source>
</evidence>
<dbReference type="Proteomes" id="UP000289738">
    <property type="component" value="Chromosome A05"/>
</dbReference>
<reference evidence="7 8" key="1">
    <citation type="submission" date="2019-01" db="EMBL/GenBank/DDBJ databases">
        <title>Sequencing of cultivated peanut Arachis hypogaea provides insights into genome evolution and oil improvement.</title>
        <authorList>
            <person name="Chen X."/>
        </authorList>
    </citation>
    <scope>NUCLEOTIDE SEQUENCE [LARGE SCALE GENOMIC DNA]</scope>
    <source>
        <strain evidence="8">cv. Fuhuasheng</strain>
        <tissue evidence="7">Leaves</tissue>
    </source>
</reference>
<comment type="similarity">
    <text evidence="2">Belongs to the multi antimicrobial extrusion (MATE) (TC 2.A.66.1) family.</text>
</comment>
<organism evidence="7 8">
    <name type="scientific">Arachis hypogaea</name>
    <name type="common">Peanut</name>
    <dbReference type="NCBI Taxonomy" id="3818"/>
    <lineage>
        <taxon>Eukaryota</taxon>
        <taxon>Viridiplantae</taxon>
        <taxon>Streptophyta</taxon>
        <taxon>Embryophyta</taxon>
        <taxon>Tracheophyta</taxon>
        <taxon>Spermatophyta</taxon>
        <taxon>Magnoliopsida</taxon>
        <taxon>eudicotyledons</taxon>
        <taxon>Gunneridae</taxon>
        <taxon>Pentapetalae</taxon>
        <taxon>rosids</taxon>
        <taxon>fabids</taxon>
        <taxon>Fabales</taxon>
        <taxon>Fabaceae</taxon>
        <taxon>Papilionoideae</taxon>
        <taxon>50 kb inversion clade</taxon>
        <taxon>dalbergioids sensu lato</taxon>
        <taxon>Dalbergieae</taxon>
        <taxon>Pterocarpus clade</taxon>
        <taxon>Arachis</taxon>
    </lineage>
</organism>
<feature type="transmembrane region" description="Helical" evidence="6">
    <location>
        <begin position="119"/>
        <end position="143"/>
    </location>
</feature>
<feature type="transmembrane region" description="Helical" evidence="6">
    <location>
        <begin position="336"/>
        <end position="358"/>
    </location>
</feature>
<keyword evidence="3 6" id="KW-0812">Transmembrane</keyword>
<dbReference type="InterPro" id="IPR002528">
    <property type="entry name" value="MATE_fam"/>
</dbReference>
<feature type="transmembrane region" description="Helical" evidence="6">
    <location>
        <begin position="70"/>
        <end position="88"/>
    </location>
</feature>
<evidence type="ECO:0000313" key="8">
    <source>
        <dbReference type="Proteomes" id="UP000289738"/>
    </source>
</evidence>
<feature type="transmembrane region" description="Helical" evidence="6">
    <location>
        <begin position="216"/>
        <end position="234"/>
    </location>
</feature>
<feature type="transmembrane region" description="Helical" evidence="6">
    <location>
        <begin position="40"/>
        <end position="63"/>
    </location>
</feature>
<evidence type="ECO:0008006" key="9">
    <source>
        <dbReference type="Google" id="ProtNLM"/>
    </source>
</evidence>
<comment type="caution">
    <text evidence="7">The sequence shown here is derived from an EMBL/GenBank/DDBJ whole genome shotgun (WGS) entry which is preliminary data.</text>
</comment>
<dbReference type="Pfam" id="PF01554">
    <property type="entry name" value="MatE"/>
    <property type="match status" value="2"/>
</dbReference>
<comment type="subcellular location">
    <subcellularLocation>
        <location evidence="1">Membrane</location>
        <topology evidence="1">Multi-pass membrane protein</topology>
    </subcellularLocation>
</comment>
<evidence type="ECO:0000313" key="7">
    <source>
        <dbReference type="EMBL" id="RYR57588.1"/>
    </source>
</evidence>
<dbReference type="GO" id="GO:0042910">
    <property type="term" value="F:xenobiotic transmembrane transporter activity"/>
    <property type="evidence" value="ECO:0007669"/>
    <property type="project" value="InterPro"/>
</dbReference>
<dbReference type="PANTHER" id="PTHR11206">
    <property type="entry name" value="MULTIDRUG RESISTANCE PROTEIN"/>
    <property type="match status" value="1"/>
</dbReference>
<dbReference type="AlphaFoldDB" id="A0A445D302"/>
<evidence type="ECO:0000256" key="3">
    <source>
        <dbReference type="ARBA" id="ARBA00022692"/>
    </source>
</evidence>
<feature type="transmembrane region" description="Helical" evidence="6">
    <location>
        <begin position="185"/>
        <end position="204"/>
    </location>
</feature>
<feature type="transmembrane region" description="Helical" evidence="6">
    <location>
        <begin position="370"/>
        <end position="390"/>
    </location>
</feature>
<gene>
    <name evidence="7" type="ORF">Ahy_A05g023292</name>
</gene>
<feature type="transmembrane region" description="Helical" evidence="6">
    <location>
        <begin position="396"/>
        <end position="417"/>
    </location>
</feature>
<evidence type="ECO:0000256" key="5">
    <source>
        <dbReference type="ARBA" id="ARBA00023136"/>
    </source>
</evidence>
<keyword evidence="4 6" id="KW-1133">Transmembrane helix</keyword>
<evidence type="ECO:0000256" key="6">
    <source>
        <dbReference type="SAM" id="Phobius"/>
    </source>
</evidence>
<keyword evidence="8" id="KW-1185">Reference proteome</keyword>
<proteinExistence type="inferred from homology"/>
<dbReference type="EMBL" id="SDMP01000005">
    <property type="protein sequence ID" value="RYR57588.1"/>
    <property type="molecule type" value="Genomic_DNA"/>
</dbReference>
<dbReference type="GO" id="GO:0016020">
    <property type="term" value="C:membrane"/>
    <property type="evidence" value="ECO:0007669"/>
    <property type="project" value="UniProtKB-SubCell"/>
</dbReference>
<dbReference type="InterPro" id="IPR045069">
    <property type="entry name" value="MATE_euk"/>
</dbReference>
<protein>
    <recommendedName>
        <fullName evidence="9">Multidrug and toxic compound extrusion protein</fullName>
    </recommendedName>
</protein>
<dbReference type="GO" id="GO:1990961">
    <property type="term" value="P:xenobiotic detoxification by transmembrane export across the plasma membrane"/>
    <property type="evidence" value="ECO:0007669"/>
    <property type="project" value="InterPro"/>
</dbReference>
<evidence type="ECO:0000256" key="2">
    <source>
        <dbReference type="ARBA" id="ARBA00010199"/>
    </source>
</evidence>